<dbReference type="STRING" id="1284197.S8AQC5"/>
<dbReference type="InterPro" id="IPR031352">
    <property type="entry name" value="SesA"/>
</dbReference>
<dbReference type="Gene3D" id="3.40.50.300">
    <property type="entry name" value="P-loop containing nucleotide triphosphate hydrolases"/>
    <property type="match status" value="1"/>
</dbReference>
<evidence type="ECO:0000256" key="1">
    <source>
        <dbReference type="ARBA" id="ARBA00022737"/>
    </source>
</evidence>
<reference evidence="5 6" key="1">
    <citation type="journal article" date="2013" name="PLoS Genet.">
        <title>Genomic mechanisms accounting for the adaptation to parasitism in nematode-trapping fungi.</title>
        <authorList>
            <person name="Meerupati T."/>
            <person name="Andersson K.M."/>
            <person name="Friman E."/>
            <person name="Kumar D."/>
            <person name="Tunlid A."/>
            <person name="Ahren D."/>
        </authorList>
    </citation>
    <scope>NUCLEOTIDE SEQUENCE [LARGE SCALE GENOMIC DNA]</scope>
    <source>
        <strain evidence="5 6">CBS 200.50</strain>
    </source>
</reference>
<dbReference type="eggNOG" id="ENOG502SHWY">
    <property type="taxonomic scope" value="Eukaryota"/>
</dbReference>
<evidence type="ECO:0000259" key="4">
    <source>
        <dbReference type="Pfam" id="PF25053"/>
    </source>
</evidence>
<dbReference type="SUPFAM" id="SSF52540">
    <property type="entry name" value="P-loop containing nucleoside triphosphate hydrolases"/>
    <property type="match status" value="1"/>
</dbReference>
<feature type="domain" description="NACHT-NTPase and P-loop NTPases N-terminal" evidence="2">
    <location>
        <begin position="11"/>
        <end position="125"/>
    </location>
</feature>
<dbReference type="InterPro" id="IPR027417">
    <property type="entry name" value="P-loop_NTPase"/>
</dbReference>
<feature type="domain" description="Nephrocystin 3-like N-terminal" evidence="3">
    <location>
        <begin position="269"/>
        <end position="439"/>
    </location>
</feature>
<dbReference type="HOGENOM" id="CLU_002341_6_1_1"/>
<dbReference type="PANTHER" id="PTHR10039">
    <property type="entry name" value="AMELOGENIN"/>
    <property type="match status" value="1"/>
</dbReference>
<dbReference type="Pfam" id="PF17107">
    <property type="entry name" value="SesA"/>
    <property type="match status" value="1"/>
</dbReference>
<protein>
    <recommendedName>
        <fullName evidence="7">NACHT domain-containing protein</fullName>
    </recommendedName>
</protein>
<evidence type="ECO:0000259" key="3">
    <source>
        <dbReference type="Pfam" id="PF24883"/>
    </source>
</evidence>
<proteinExistence type="predicted"/>
<accession>S8AQC5</accession>
<evidence type="ECO:0000313" key="5">
    <source>
        <dbReference type="EMBL" id="EPS45160.1"/>
    </source>
</evidence>
<sequence length="1142" mass="129914">MDPLTALGACSSILQVVDFSIKILSKGNELRTSLSGALPENLQLESVASHLQALVAKLQQQNTPSHPQAQGLNQLSALCTQTVNELLSVLETLKITGPRTKWKSFRAAVKSVWKKEKIEELKNRLVTIRDEIEFGIIVDLKEGLVLLSERQSGRFDALDQSTRTVLHAVLAGQSAAAAAAEVQLRVMNNIQSTISTQVASEHQRTRDKILTELRFQRGQMNIPLDDKTDITVMLRSFTTDDRHSAISEAHQKTFEWVWDGLDTAHGGRNNFWSWLKRGKGIYWISGKPGSGKSTLMKYIYHDTRTAEGLKLWSRDTKVITAAFFFWNSGTVMQKSLIGLLQCILYEILQQDDNLKELVFPKDVQNDITKRWMSRSPGTESIWTTNDLQQAFGRLLQVPSLNAYLLIDGLDEYDGDHTDVINILKSLIASPNIKLCVSSRPLANFEHVFAEFPRLRLQDLTHADITLYVRSQLELRPEVARMKLLDPTEFQHLVDSIIAKSSGVFLWVTLAVRSLLDGLNNYDRMADLRYRLTLIPDNLSQLYWHILRSIKPEFYLSQAAKLLRIMHTAITEDLVPAVDLLMYAEDYQDGQPLLDIPMWEAIDYIPAQAKVLEGRLMSRCRGLLEVRDGRVEFLHHSVHEFLSQPEVEKSLDEKISEPFNVYSHLLAAYLTQIKYEWEPGDCNSEPGKKQINVVFRLARKLEEESGTANVNLVGEIDTVLGKRFQNDYLALNHMDPTDPLQALRYDGRAFFRVRSYEDTRLGGGRALFKHFPNFRDEFGGIWSWWDSTSSLSWAGIAAAQGPRPTAWNDTFLSLCLQKGLTRYVSLQLDKGISMNQGPRCRPLLDFVIDPDCLENWITRRGNIISEFIGGRKGSGDILDLCRMLFEKGADPNEEFEGRTIWERVIYLASGGYPYEHSCLIENFKKYDTMGRRFGYTYFRLPYHRIWIDLMKLFLDYGADPNAGLIESFPDVYDPSSDAKIIPVATFVFNNVDNFVSTDRPRAIELHKRILSLGGTQTPYRKPYRTKTNSLLWDLLPTPRPDDIPTLSRTPFDAQNGKLAARPYPAHEGMIAITPTLYDPSPPPPPAEELAVYPSPPHQPYLSPYVPVHEYTPSGYVYEPVPYEPYMRPPTLQLQLDPPCDAYN</sequence>
<evidence type="ECO:0008006" key="7">
    <source>
        <dbReference type="Google" id="ProtNLM"/>
    </source>
</evidence>
<keyword evidence="6" id="KW-1185">Reference proteome</keyword>
<evidence type="ECO:0000259" key="2">
    <source>
        <dbReference type="Pfam" id="PF17107"/>
    </source>
</evidence>
<dbReference type="Pfam" id="PF24883">
    <property type="entry name" value="NPHP3_N"/>
    <property type="match status" value="1"/>
</dbReference>
<dbReference type="OMA" id="HRIWIDL"/>
<feature type="domain" description="DUF7791" evidence="4">
    <location>
        <begin position="552"/>
        <end position="674"/>
    </location>
</feature>
<dbReference type="OrthoDB" id="443402at2759"/>
<comment type="caution">
    <text evidence="5">The sequence shown here is derived from an EMBL/GenBank/DDBJ whole genome shotgun (WGS) entry which is preliminary data.</text>
</comment>
<reference evidence="6" key="2">
    <citation type="submission" date="2013-04" db="EMBL/GenBank/DDBJ databases">
        <title>Genomic mechanisms accounting for the adaptation to parasitism in nematode-trapping fungi.</title>
        <authorList>
            <person name="Ahren D.G."/>
        </authorList>
    </citation>
    <scope>NUCLEOTIDE SEQUENCE [LARGE SCALE GENOMIC DNA]</scope>
    <source>
        <strain evidence="6">CBS 200.50</strain>
    </source>
</reference>
<dbReference type="PANTHER" id="PTHR10039:SF5">
    <property type="entry name" value="NACHT DOMAIN-CONTAINING PROTEIN"/>
    <property type="match status" value="1"/>
</dbReference>
<dbReference type="EMBL" id="AQGS01000021">
    <property type="protein sequence ID" value="EPS45160.1"/>
    <property type="molecule type" value="Genomic_DNA"/>
</dbReference>
<organism evidence="5 6">
    <name type="scientific">Dactylellina haptotyla (strain CBS 200.50)</name>
    <name type="common">Nematode-trapping fungus</name>
    <name type="synonym">Monacrosporium haptotylum</name>
    <dbReference type="NCBI Taxonomy" id="1284197"/>
    <lineage>
        <taxon>Eukaryota</taxon>
        <taxon>Fungi</taxon>
        <taxon>Dikarya</taxon>
        <taxon>Ascomycota</taxon>
        <taxon>Pezizomycotina</taxon>
        <taxon>Orbiliomycetes</taxon>
        <taxon>Orbiliales</taxon>
        <taxon>Orbiliaceae</taxon>
        <taxon>Dactylellina</taxon>
    </lineage>
</organism>
<dbReference type="AlphaFoldDB" id="S8AQC5"/>
<dbReference type="InterPro" id="IPR056693">
    <property type="entry name" value="DUF7791"/>
</dbReference>
<dbReference type="Proteomes" id="UP000015100">
    <property type="component" value="Unassembled WGS sequence"/>
</dbReference>
<dbReference type="InterPro" id="IPR056884">
    <property type="entry name" value="NPHP3-like_N"/>
</dbReference>
<keyword evidence="1" id="KW-0677">Repeat</keyword>
<dbReference type="Pfam" id="PF25053">
    <property type="entry name" value="DUF7791"/>
    <property type="match status" value="1"/>
</dbReference>
<evidence type="ECO:0000313" key="6">
    <source>
        <dbReference type="Proteomes" id="UP000015100"/>
    </source>
</evidence>
<name>S8AQC5_DACHA</name>
<gene>
    <name evidence="5" type="ORF">H072_844</name>
</gene>